<dbReference type="GO" id="GO:0005506">
    <property type="term" value="F:iron ion binding"/>
    <property type="evidence" value="ECO:0007669"/>
    <property type="project" value="InterPro"/>
</dbReference>
<dbReference type="VEuPathDB" id="FungiDB:AMAG_09096"/>
<dbReference type="STRING" id="578462.A0A0L0SNT6"/>
<dbReference type="InterPro" id="IPR050479">
    <property type="entry name" value="CYP11_CYP27_families"/>
</dbReference>
<dbReference type="GO" id="GO:0005743">
    <property type="term" value="C:mitochondrial inner membrane"/>
    <property type="evidence" value="ECO:0007669"/>
    <property type="project" value="TreeGrafter"/>
</dbReference>
<comment type="similarity">
    <text evidence="2">Belongs to the cytochrome P450 family.</text>
</comment>
<dbReference type="InterPro" id="IPR036396">
    <property type="entry name" value="Cyt_P450_sf"/>
</dbReference>
<comment type="cofactor">
    <cofactor evidence="1 8">
        <name>heme</name>
        <dbReference type="ChEBI" id="CHEBI:30413"/>
    </cofactor>
</comment>
<reference evidence="9 10" key="1">
    <citation type="submission" date="2009-11" db="EMBL/GenBank/DDBJ databases">
        <title>Annotation of Allomyces macrogynus ATCC 38327.</title>
        <authorList>
            <consortium name="The Broad Institute Genome Sequencing Platform"/>
            <person name="Russ C."/>
            <person name="Cuomo C."/>
            <person name="Burger G."/>
            <person name="Gray M.W."/>
            <person name="Holland P.W.H."/>
            <person name="King N."/>
            <person name="Lang F.B.F."/>
            <person name="Roger A.J."/>
            <person name="Ruiz-Trillo I."/>
            <person name="Young S.K."/>
            <person name="Zeng Q."/>
            <person name="Gargeya S."/>
            <person name="Fitzgerald M."/>
            <person name="Haas B."/>
            <person name="Abouelleil A."/>
            <person name="Alvarado L."/>
            <person name="Arachchi H.M."/>
            <person name="Berlin A."/>
            <person name="Chapman S.B."/>
            <person name="Gearin G."/>
            <person name="Goldberg J."/>
            <person name="Griggs A."/>
            <person name="Gujja S."/>
            <person name="Hansen M."/>
            <person name="Heiman D."/>
            <person name="Howarth C."/>
            <person name="Larimer J."/>
            <person name="Lui A."/>
            <person name="MacDonald P.J.P."/>
            <person name="McCowen C."/>
            <person name="Montmayeur A."/>
            <person name="Murphy C."/>
            <person name="Neiman D."/>
            <person name="Pearson M."/>
            <person name="Priest M."/>
            <person name="Roberts A."/>
            <person name="Saif S."/>
            <person name="Shea T."/>
            <person name="Sisk P."/>
            <person name="Stolte C."/>
            <person name="Sykes S."/>
            <person name="Wortman J."/>
            <person name="Nusbaum C."/>
            <person name="Birren B."/>
        </authorList>
    </citation>
    <scope>NUCLEOTIDE SEQUENCE [LARGE SCALE GENOMIC DNA]</scope>
    <source>
        <strain evidence="9 10">ATCC 38327</strain>
    </source>
</reference>
<dbReference type="GO" id="GO:0006704">
    <property type="term" value="P:glucocorticoid biosynthetic process"/>
    <property type="evidence" value="ECO:0007669"/>
    <property type="project" value="TreeGrafter"/>
</dbReference>
<dbReference type="PANTHER" id="PTHR24279:SF125">
    <property type="entry name" value="CYTOCHROME P450 FAMILY 24 SUBFAMILY A MEMBER 1"/>
    <property type="match status" value="1"/>
</dbReference>
<evidence type="ECO:0000256" key="3">
    <source>
        <dbReference type="ARBA" id="ARBA00022617"/>
    </source>
</evidence>
<evidence type="ECO:0000256" key="1">
    <source>
        <dbReference type="ARBA" id="ARBA00001971"/>
    </source>
</evidence>
<dbReference type="EMBL" id="GG745343">
    <property type="protein sequence ID" value="KNE64039.1"/>
    <property type="molecule type" value="Genomic_DNA"/>
</dbReference>
<dbReference type="GO" id="GO:0006700">
    <property type="term" value="P:C21-steroid hormone biosynthetic process"/>
    <property type="evidence" value="ECO:0007669"/>
    <property type="project" value="TreeGrafter"/>
</dbReference>
<keyword evidence="6 8" id="KW-0408">Iron</keyword>
<gene>
    <name evidence="9" type="ORF">AMAG_09096</name>
</gene>
<sequence length="286" mass="31841">MVHTVNAMGETSGPVVMLPLYIWRNQLTRTAREHFAAMEDLMDVTRTLMDTTLTECACDPAKLQGTFLGQVLQRGKSITRADLLSTTVDLLIAGIDTKSRTLLNAMNLLGRCPHVQVKLRDEIVAVVGEDPKMTVDAAHLSQLKYLKDVIMETTRVCAVIPINMRFLAQKAVISGCAVPRDTELMLGTEAIAHNAKHFADPEMFDPDRWDPLSLPCRPRLTLESFLCPRMCVGRRIAETEMAMFLAHLLRRFEIMPSLPPDDVVFTIVLATATPMPLRFRPPSGTA</sequence>
<evidence type="ECO:0000256" key="2">
    <source>
        <dbReference type="ARBA" id="ARBA00010617"/>
    </source>
</evidence>
<evidence type="ECO:0000256" key="8">
    <source>
        <dbReference type="PIRSR" id="PIRSR602401-1"/>
    </source>
</evidence>
<proteinExistence type="inferred from homology"/>
<dbReference type="GO" id="GO:0020037">
    <property type="term" value="F:heme binding"/>
    <property type="evidence" value="ECO:0007669"/>
    <property type="project" value="InterPro"/>
</dbReference>
<evidence type="ECO:0000313" key="9">
    <source>
        <dbReference type="EMBL" id="KNE64039.1"/>
    </source>
</evidence>
<evidence type="ECO:0000313" key="10">
    <source>
        <dbReference type="Proteomes" id="UP000054350"/>
    </source>
</evidence>
<dbReference type="OrthoDB" id="1470350at2759"/>
<protein>
    <recommendedName>
        <fullName evidence="11">Cytochrome P450</fullName>
    </recommendedName>
</protein>
<dbReference type="GO" id="GO:0004497">
    <property type="term" value="F:monooxygenase activity"/>
    <property type="evidence" value="ECO:0007669"/>
    <property type="project" value="UniProtKB-KW"/>
</dbReference>
<keyword evidence="4 8" id="KW-0479">Metal-binding</keyword>
<dbReference type="Proteomes" id="UP000054350">
    <property type="component" value="Unassembled WGS sequence"/>
</dbReference>
<evidence type="ECO:0000256" key="7">
    <source>
        <dbReference type="ARBA" id="ARBA00023033"/>
    </source>
</evidence>
<dbReference type="Pfam" id="PF00067">
    <property type="entry name" value="p450"/>
    <property type="match status" value="1"/>
</dbReference>
<evidence type="ECO:0000256" key="5">
    <source>
        <dbReference type="ARBA" id="ARBA00023002"/>
    </source>
</evidence>
<dbReference type="eggNOG" id="KOG0157">
    <property type="taxonomic scope" value="Eukaryota"/>
</dbReference>
<dbReference type="PANTHER" id="PTHR24279">
    <property type="entry name" value="CYTOCHROME P450"/>
    <property type="match status" value="1"/>
</dbReference>
<dbReference type="GO" id="GO:0016705">
    <property type="term" value="F:oxidoreductase activity, acting on paired donors, with incorporation or reduction of molecular oxygen"/>
    <property type="evidence" value="ECO:0007669"/>
    <property type="project" value="InterPro"/>
</dbReference>
<dbReference type="InterPro" id="IPR002401">
    <property type="entry name" value="Cyt_P450_E_grp-I"/>
</dbReference>
<organism evidence="9 10">
    <name type="scientific">Allomyces macrogynus (strain ATCC 38327)</name>
    <name type="common">Allomyces javanicus var. macrogynus</name>
    <dbReference type="NCBI Taxonomy" id="578462"/>
    <lineage>
        <taxon>Eukaryota</taxon>
        <taxon>Fungi</taxon>
        <taxon>Fungi incertae sedis</taxon>
        <taxon>Blastocladiomycota</taxon>
        <taxon>Blastocladiomycetes</taxon>
        <taxon>Blastocladiales</taxon>
        <taxon>Blastocladiaceae</taxon>
        <taxon>Allomyces</taxon>
    </lineage>
</organism>
<dbReference type="InterPro" id="IPR001128">
    <property type="entry name" value="Cyt_P450"/>
</dbReference>
<evidence type="ECO:0000256" key="6">
    <source>
        <dbReference type="ARBA" id="ARBA00023004"/>
    </source>
</evidence>
<feature type="binding site" description="axial binding residue" evidence="8">
    <location>
        <position position="231"/>
    </location>
    <ligand>
        <name>heme</name>
        <dbReference type="ChEBI" id="CHEBI:30413"/>
    </ligand>
    <ligandPart>
        <name>Fe</name>
        <dbReference type="ChEBI" id="CHEBI:18248"/>
    </ligandPart>
</feature>
<dbReference type="SUPFAM" id="SSF48264">
    <property type="entry name" value="Cytochrome P450"/>
    <property type="match status" value="1"/>
</dbReference>
<reference evidence="10" key="2">
    <citation type="submission" date="2009-11" db="EMBL/GenBank/DDBJ databases">
        <title>The Genome Sequence of Allomyces macrogynus strain ATCC 38327.</title>
        <authorList>
            <consortium name="The Broad Institute Genome Sequencing Platform"/>
            <person name="Russ C."/>
            <person name="Cuomo C."/>
            <person name="Shea T."/>
            <person name="Young S.K."/>
            <person name="Zeng Q."/>
            <person name="Koehrsen M."/>
            <person name="Haas B."/>
            <person name="Borodovsky M."/>
            <person name="Guigo R."/>
            <person name="Alvarado L."/>
            <person name="Berlin A."/>
            <person name="Borenstein D."/>
            <person name="Chen Z."/>
            <person name="Engels R."/>
            <person name="Freedman E."/>
            <person name="Gellesch M."/>
            <person name="Goldberg J."/>
            <person name="Griggs A."/>
            <person name="Gujja S."/>
            <person name="Heiman D."/>
            <person name="Hepburn T."/>
            <person name="Howarth C."/>
            <person name="Jen D."/>
            <person name="Larson L."/>
            <person name="Lewis B."/>
            <person name="Mehta T."/>
            <person name="Park D."/>
            <person name="Pearson M."/>
            <person name="Roberts A."/>
            <person name="Saif S."/>
            <person name="Shenoy N."/>
            <person name="Sisk P."/>
            <person name="Stolte C."/>
            <person name="Sykes S."/>
            <person name="Walk T."/>
            <person name="White J."/>
            <person name="Yandava C."/>
            <person name="Burger G."/>
            <person name="Gray M.W."/>
            <person name="Holland P.W.H."/>
            <person name="King N."/>
            <person name="Lang F.B.F."/>
            <person name="Roger A.J."/>
            <person name="Ruiz-Trillo I."/>
            <person name="Lander E."/>
            <person name="Nusbaum C."/>
        </authorList>
    </citation>
    <scope>NUCLEOTIDE SEQUENCE [LARGE SCALE GENOMIC DNA]</scope>
    <source>
        <strain evidence="10">ATCC 38327</strain>
    </source>
</reference>
<keyword evidence="7" id="KW-0503">Monooxygenase</keyword>
<keyword evidence="3 8" id="KW-0349">Heme</keyword>
<keyword evidence="5" id="KW-0560">Oxidoreductase</keyword>
<dbReference type="Gene3D" id="1.10.630.10">
    <property type="entry name" value="Cytochrome P450"/>
    <property type="match status" value="1"/>
</dbReference>
<accession>A0A0L0SNT6</accession>
<dbReference type="AlphaFoldDB" id="A0A0L0SNT6"/>
<keyword evidence="10" id="KW-1185">Reference proteome</keyword>
<evidence type="ECO:0000256" key="4">
    <source>
        <dbReference type="ARBA" id="ARBA00022723"/>
    </source>
</evidence>
<dbReference type="PRINTS" id="PR00463">
    <property type="entry name" value="EP450I"/>
</dbReference>
<dbReference type="GO" id="GO:0034650">
    <property type="term" value="P:cortisol metabolic process"/>
    <property type="evidence" value="ECO:0007669"/>
    <property type="project" value="TreeGrafter"/>
</dbReference>
<evidence type="ECO:0008006" key="11">
    <source>
        <dbReference type="Google" id="ProtNLM"/>
    </source>
</evidence>
<name>A0A0L0SNT6_ALLM3</name>
<dbReference type="GO" id="GO:0008203">
    <property type="term" value="P:cholesterol metabolic process"/>
    <property type="evidence" value="ECO:0007669"/>
    <property type="project" value="TreeGrafter"/>
</dbReference>